<dbReference type="InterPro" id="IPR012132">
    <property type="entry name" value="GMC_OxRdtase"/>
</dbReference>
<gene>
    <name evidence="12" type="ORF">BDP27DRAFT_1212524</name>
</gene>
<keyword evidence="8" id="KW-0472">Membrane</keyword>
<feature type="chain" id="PRO_5040414705" description="GMC oxidoreductase" evidence="9">
    <location>
        <begin position="21"/>
        <end position="683"/>
    </location>
</feature>
<dbReference type="OrthoDB" id="269227at2759"/>
<reference evidence="12" key="1">
    <citation type="submission" date="2020-11" db="EMBL/GenBank/DDBJ databases">
        <authorList>
            <consortium name="DOE Joint Genome Institute"/>
            <person name="Ahrendt S."/>
            <person name="Riley R."/>
            <person name="Andreopoulos W."/>
            <person name="Labutti K."/>
            <person name="Pangilinan J."/>
            <person name="Ruiz-Duenas F.J."/>
            <person name="Barrasa J.M."/>
            <person name="Sanchez-Garcia M."/>
            <person name="Camarero S."/>
            <person name="Miyauchi S."/>
            <person name="Serrano A."/>
            <person name="Linde D."/>
            <person name="Babiker R."/>
            <person name="Drula E."/>
            <person name="Ayuso-Fernandez I."/>
            <person name="Pacheco R."/>
            <person name="Padilla G."/>
            <person name="Ferreira P."/>
            <person name="Barriuso J."/>
            <person name="Kellner H."/>
            <person name="Castanera R."/>
            <person name="Alfaro M."/>
            <person name="Ramirez L."/>
            <person name="Pisabarro A.G."/>
            <person name="Kuo A."/>
            <person name="Tritt A."/>
            <person name="Lipzen A."/>
            <person name="He G."/>
            <person name="Yan M."/>
            <person name="Ng V."/>
            <person name="Cullen D."/>
            <person name="Martin F."/>
            <person name="Rosso M.-N."/>
            <person name="Henrissat B."/>
            <person name="Hibbett D."/>
            <person name="Martinez A.T."/>
            <person name="Grigoriev I.V."/>
        </authorList>
    </citation>
    <scope>NUCLEOTIDE SEQUENCE</scope>
    <source>
        <strain evidence="12">AH 40177</strain>
    </source>
</reference>
<dbReference type="Pfam" id="PF05199">
    <property type="entry name" value="GMC_oxred_C"/>
    <property type="match status" value="1"/>
</dbReference>
<evidence type="ECO:0000259" key="10">
    <source>
        <dbReference type="Pfam" id="PF00732"/>
    </source>
</evidence>
<comment type="caution">
    <text evidence="12">The sequence shown here is derived from an EMBL/GenBank/DDBJ whole genome shotgun (WGS) entry which is preliminary data.</text>
</comment>
<dbReference type="InterPro" id="IPR036188">
    <property type="entry name" value="FAD/NAD-bd_sf"/>
</dbReference>
<dbReference type="GO" id="GO:0016614">
    <property type="term" value="F:oxidoreductase activity, acting on CH-OH group of donors"/>
    <property type="evidence" value="ECO:0007669"/>
    <property type="project" value="InterPro"/>
</dbReference>
<evidence type="ECO:0000256" key="5">
    <source>
        <dbReference type="ARBA" id="ARBA00023002"/>
    </source>
</evidence>
<protein>
    <recommendedName>
        <fullName evidence="14">GMC oxidoreductase</fullName>
    </recommendedName>
</protein>
<evidence type="ECO:0000313" key="13">
    <source>
        <dbReference type="Proteomes" id="UP000772434"/>
    </source>
</evidence>
<feature type="active site" description="Proton donor" evidence="6">
    <location>
        <position position="565"/>
    </location>
</feature>
<evidence type="ECO:0000256" key="3">
    <source>
        <dbReference type="ARBA" id="ARBA00022630"/>
    </source>
</evidence>
<proteinExistence type="inferred from homology"/>
<evidence type="ECO:0008006" key="14">
    <source>
        <dbReference type="Google" id="ProtNLM"/>
    </source>
</evidence>
<dbReference type="Gene3D" id="3.50.50.60">
    <property type="entry name" value="FAD/NAD(P)-binding domain"/>
    <property type="match status" value="1"/>
</dbReference>
<dbReference type="InterPro" id="IPR027424">
    <property type="entry name" value="Glucose_Oxidase_domain_2"/>
</dbReference>
<dbReference type="PANTHER" id="PTHR11552:SF218">
    <property type="entry name" value="GLUCOSE-METHANOL-CHOLINE OXIDOREDUCTASE N-TERMINAL DOMAIN-CONTAINING PROTEIN"/>
    <property type="match status" value="1"/>
</dbReference>
<evidence type="ECO:0000313" key="12">
    <source>
        <dbReference type="EMBL" id="KAF9075390.1"/>
    </source>
</evidence>
<dbReference type="PANTHER" id="PTHR11552">
    <property type="entry name" value="GLUCOSE-METHANOL-CHOLINE GMC OXIDOREDUCTASE"/>
    <property type="match status" value="1"/>
</dbReference>
<dbReference type="InterPro" id="IPR007867">
    <property type="entry name" value="GMC_OxRtase_C"/>
</dbReference>
<feature type="binding site" evidence="7">
    <location>
        <position position="283"/>
    </location>
    <ligand>
        <name>FAD</name>
        <dbReference type="ChEBI" id="CHEBI:57692"/>
    </ligand>
</feature>
<keyword evidence="8" id="KW-0812">Transmembrane</keyword>
<dbReference type="Gene3D" id="3.30.560.10">
    <property type="entry name" value="Glucose Oxidase, domain 3"/>
    <property type="match status" value="1"/>
</dbReference>
<keyword evidence="3" id="KW-0285">Flavoprotein</keyword>
<dbReference type="InterPro" id="IPR000172">
    <property type="entry name" value="GMC_OxRdtase_N"/>
</dbReference>
<feature type="signal peptide" evidence="9">
    <location>
        <begin position="1"/>
        <end position="20"/>
    </location>
</feature>
<organism evidence="12 13">
    <name type="scientific">Rhodocollybia butyracea</name>
    <dbReference type="NCBI Taxonomy" id="206335"/>
    <lineage>
        <taxon>Eukaryota</taxon>
        <taxon>Fungi</taxon>
        <taxon>Dikarya</taxon>
        <taxon>Basidiomycota</taxon>
        <taxon>Agaricomycotina</taxon>
        <taxon>Agaricomycetes</taxon>
        <taxon>Agaricomycetidae</taxon>
        <taxon>Agaricales</taxon>
        <taxon>Marasmiineae</taxon>
        <taxon>Omphalotaceae</taxon>
        <taxon>Rhodocollybia</taxon>
    </lineage>
</organism>
<dbReference type="SUPFAM" id="SSF54373">
    <property type="entry name" value="FAD-linked reductases, C-terminal domain"/>
    <property type="match status" value="1"/>
</dbReference>
<keyword evidence="8" id="KW-1133">Transmembrane helix</keyword>
<evidence type="ECO:0000256" key="1">
    <source>
        <dbReference type="ARBA" id="ARBA00001974"/>
    </source>
</evidence>
<dbReference type="Proteomes" id="UP000772434">
    <property type="component" value="Unassembled WGS sequence"/>
</dbReference>
<dbReference type="EMBL" id="JADNRY010000009">
    <property type="protein sequence ID" value="KAF9075390.1"/>
    <property type="molecule type" value="Genomic_DNA"/>
</dbReference>
<dbReference type="GO" id="GO:0050660">
    <property type="term" value="F:flavin adenine dinucleotide binding"/>
    <property type="evidence" value="ECO:0007669"/>
    <property type="project" value="InterPro"/>
</dbReference>
<evidence type="ECO:0000259" key="11">
    <source>
        <dbReference type="Pfam" id="PF05199"/>
    </source>
</evidence>
<evidence type="ECO:0000256" key="6">
    <source>
        <dbReference type="PIRSR" id="PIRSR000137-1"/>
    </source>
</evidence>
<feature type="domain" description="Glucose-methanol-choline oxidoreductase C-terminal" evidence="11">
    <location>
        <begin position="483"/>
        <end position="617"/>
    </location>
</feature>
<evidence type="ECO:0000256" key="7">
    <source>
        <dbReference type="PIRSR" id="PIRSR000137-2"/>
    </source>
</evidence>
<evidence type="ECO:0000256" key="2">
    <source>
        <dbReference type="ARBA" id="ARBA00010790"/>
    </source>
</evidence>
<dbReference type="PIRSF" id="PIRSF000137">
    <property type="entry name" value="Alcohol_oxidase"/>
    <property type="match status" value="1"/>
</dbReference>
<feature type="binding site" evidence="7">
    <location>
        <position position="131"/>
    </location>
    <ligand>
        <name>FAD</name>
        <dbReference type="ChEBI" id="CHEBI:57692"/>
    </ligand>
</feature>
<keyword evidence="4 7" id="KW-0274">FAD</keyword>
<comment type="cofactor">
    <cofactor evidence="1 7">
        <name>FAD</name>
        <dbReference type="ChEBI" id="CHEBI:57692"/>
    </cofactor>
</comment>
<evidence type="ECO:0000256" key="8">
    <source>
        <dbReference type="SAM" id="Phobius"/>
    </source>
</evidence>
<name>A0A9P5UCQ6_9AGAR</name>
<evidence type="ECO:0000256" key="9">
    <source>
        <dbReference type="SAM" id="SignalP"/>
    </source>
</evidence>
<dbReference type="SUPFAM" id="SSF51905">
    <property type="entry name" value="FAD/NAD(P)-binding domain"/>
    <property type="match status" value="1"/>
</dbReference>
<keyword evidence="9" id="KW-0732">Signal</keyword>
<keyword evidence="5" id="KW-0560">Oxidoreductase</keyword>
<dbReference type="Pfam" id="PF00732">
    <property type="entry name" value="GMC_oxred_N"/>
    <property type="match status" value="1"/>
</dbReference>
<evidence type="ECO:0000256" key="4">
    <source>
        <dbReference type="ARBA" id="ARBA00022827"/>
    </source>
</evidence>
<feature type="active site" description="Proton acceptor" evidence="6">
    <location>
        <position position="608"/>
    </location>
</feature>
<sequence>MWSFIRATVLTFSLASTCIASHSDSHKRDINSLRARNIISDGSDLQSSYDFIIVGGGLAGLVLASRLSEDTNHTVLVLEAGESGDANITQINTPADTYYSSLVGSEYDYAYQTAAQTGCSNRNVPWPRGKVLGGSSAINGMYLVVPNEQEVNALHAIMNDTDEFWTWDSYYAAMKKSETFGAPSAAVAAEAGIQFNAASYGSSGPIHYSYPGETFGLVGNWTPSLLTLGVPTNADSGSGDNTGAYITTSAINPSNWTRSYSRSGYIDPLPPRSNLDILTSATVTNIVWKSGTSGNLTATGVQWASSSTAAPQTVNANKEVILAAGAIGSAQVLQLSGVGPSKYLQAAGVDVQLNLPGVGQRLQDHLSASLIYNTNAETAGAEENTGDTSAKFLSFINSATAYVNLTTLLGSADATALISSAQAAVSSSASTLLPLGDPTVAAGYEAISNTITNQFYSANVGQIELLLSITSTVVVLQAAIQHPLSVGELYITSNSVFNYPFLNPNYLVHSADLTILREGLKMARSVSQASPISSFLTGETVPGSSVSTDAQWNTWLEGAVGTEFHPTGTCAMLPLELGGVVSPSMLVYGTSNVRVADASVYPFEFSSHLGAPTYGLAEQAATIIRDFWNGVSVNPNSTSTSAAPATTSPSSVKSSSNGALHSIVSVGGFICAAIACLAGSILL</sequence>
<comment type="similarity">
    <text evidence="2">Belongs to the GMC oxidoreductase family.</text>
</comment>
<feature type="domain" description="Glucose-methanol-choline oxidoreductase N-terminal" evidence="10">
    <location>
        <begin position="49"/>
        <end position="366"/>
    </location>
</feature>
<dbReference type="AlphaFoldDB" id="A0A9P5UCQ6"/>
<dbReference type="Gene3D" id="4.10.450.10">
    <property type="entry name" value="Glucose Oxidase, domain 2"/>
    <property type="match status" value="1"/>
</dbReference>
<accession>A0A9P5UCQ6</accession>
<feature type="transmembrane region" description="Helical" evidence="8">
    <location>
        <begin position="659"/>
        <end position="682"/>
    </location>
</feature>
<keyword evidence="13" id="KW-1185">Reference proteome</keyword>